<sequence>QSWHTNLNRILSTRHYPTEMIFYRLHNQEISNLIYAYEDEIIIQFSRKLCRGKSEKCIALNNVPT</sequence>
<keyword evidence="2" id="KW-1185">Reference proteome</keyword>
<evidence type="ECO:0000313" key="2">
    <source>
        <dbReference type="Proteomes" id="UP000789375"/>
    </source>
</evidence>
<dbReference type="AlphaFoldDB" id="A0A9N9EJJ5"/>
<organism evidence="1 2">
    <name type="scientific">Funneliformis mosseae</name>
    <name type="common">Endomycorrhizal fungus</name>
    <name type="synonym">Glomus mosseae</name>
    <dbReference type="NCBI Taxonomy" id="27381"/>
    <lineage>
        <taxon>Eukaryota</taxon>
        <taxon>Fungi</taxon>
        <taxon>Fungi incertae sedis</taxon>
        <taxon>Mucoromycota</taxon>
        <taxon>Glomeromycotina</taxon>
        <taxon>Glomeromycetes</taxon>
        <taxon>Glomerales</taxon>
        <taxon>Glomeraceae</taxon>
        <taxon>Funneliformis</taxon>
    </lineage>
</organism>
<dbReference type="EMBL" id="CAJVPP010006626">
    <property type="protein sequence ID" value="CAG8680136.1"/>
    <property type="molecule type" value="Genomic_DNA"/>
</dbReference>
<name>A0A9N9EJJ5_FUNMO</name>
<comment type="caution">
    <text evidence="1">The sequence shown here is derived from an EMBL/GenBank/DDBJ whole genome shotgun (WGS) entry which is preliminary data.</text>
</comment>
<dbReference type="Proteomes" id="UP000789375">
    <property type="component" value="Unassembled WGS sequence"/>
</dbReference>
<accession>A0A9N9EJJ5</accession>
<gene>
    <name evidence="1" type="ORF">FMOSSE_LOCUS12845</name>
</gene>
<reference evidence="1" key="1">
    <citation type="submission" date="2021-06" db="EMBL/GenBank/DDBJ databases">
        <authorList>
            <person name="Kallberg Y."/>
            <person name="Tangrot J."/>
            <person name="Rosling A."/>
        </authorList>
    </citation>
    <scope>NUCLEOTIDE SEQUENCE</scope>
    <source>
        <strain evidence="1">87-6 pot B 2015</strain>
    </source>
</reference>
<evidence type="ECO:0000313" key="1">
    <source>
        <dbReference type="EMBL" id="CAG8680136.1"/>
    </source>
</evidence>
<feature type="non-terminal residue" evidence="1">
    <location>
        <position position="1"/>
    </location>
</feature>
<proteinExistence type="predicted"/>
<protein>
    <submittedName>
        <fullName evidence="1">8100_t:CDS:1</fullName>
    </submittedName>
</protein>